<evidence type="ECO:0000259" key="2">
    <source>
        <dbReference type="Pfam" id="PF01425"/>
    </source>
</evidence>
<keyword evidence="4" id="KW-1185">Reference proteome</keyword>
<keyword evidence="1" id="KW-0732">Signal</keyword>
<organism evidence="3 4">
    <name type="scientific">Catenulispora pinistramenti</name>
    <dbReference type="NCBI Taxonomy" id="2705254"/>
    <lineage>
        <taxon>Bacteria</taxon>
        <taxon>Bacillati</taxon>
        <taxon>Actinomycetota</taxon>
        <taxon>Actinomycetes</taxon>
        <taxon>Catenulisporales</taxon>
        <taxon>Catenulisporaceae</taxon>
        <taxon>Catenulispora</taxon>
    </lineage>
</organism>
<dbReference type="NCBIfam" id="NF006006">
    <property type="entry name" value="PRK08137.1"/>
    <property type="match status" value="1"/>
</dbReference>
<dbReference type="EMBL" id="JAAFYZ010000234">
    <property type="protein sequence ID" value="MBS2553148.1"/>
    <property type="molecule type" value="Genomic_DNA"/>
</dbReference>
<dbReference type="PANTHER" id="PTHR42678">
    <property type="entry name" value="AMIDASE"/>
    <property type="match status" value="1"/>
</dbReference>
<sequence length="522" mass="53104">MFALTATLAVPSGAVAAAVSPASAPASADARIAGLDLDTMTVLDLQQAMDSHRLSSTELTVFYLARIKVLNPTLHAVIQTNRDALNEAAASDVHRLLTGHGSGPLDGIPVLLKDNIGFGQTTDGSEALLGDQPAEAFVAQKLQAAGAVIIGKGNLSEWTDFRSTHATSGWSAVGGLTANPYVLDHNTCGSSSGPAVAAAADLATVTIGTETDGSIMCPSGLNGVVGFKPTLGEVSRTGVIPISAAQDTPGPITRNVTDAAAVESVIAAADPNDPATAGTVAHDYTKGLDPHALAGKRIGVWLDPSIQGDPGAATTAVFNQAVAALTAQGATAVPVTLPDLSTVADDEPPALANEFKYSINRYLAATPGQHPADLAGVIAFNNADAATELRYFDQNIFDFAQTTPGDPNDPTYSALRQTATSAAQGSIDGTLAAQNLDAIVAPTNAPAWISDFATGDTNTFGSARPAAVAGYPSVTVPMGFVGPLPVGLSFIGTKGSDASLLAMAYAFEQQTHARKAPTYLAH</sequence>
<proteinExistence type="predicted"/>
<feature type="chain" id="PRO_5047408752" evidence="1">
    <location>
        <begin position="18"/>
        <end position="522"/>
    </location>
</feature>
<dbReference type="InterPro" id="IPR036928">
    <property type="entry name" value="AS_sf"/>
</dbReference>
<accession>A0ABS5L451</accession>
<evidence type="ECO:0000313" key="4">
    <source>
        <dbReference type="Proteomes" id="UP000730482"/>
    </source>
</evidence>
<dbReference type="EC" id="3.5.1.4" evidence="3"/>
<feature type="domain" description="Amidase" evidence="2">
    <location>
        <begin position="58"/>
        <end position="501"/>
    </location>
</feature>
<dbReference type="Gene3D" id="3.90.1300.10">
    <property type="entry name" value="Amidase signature (AS) domain"/>
    <property type="match status" value="1"/>
</dbReference>
<dbReference type="GO" id="GO:0004040">
    <property type="term" value="F:amidase activity"/>
    <property type="evidence" value="ECO:0007669"/>
    <property type="project" value="UniProtKB-EC"/>
</dbReference>
<dbReference type="Proteomes" id="UP000730482">
    <property type="component" value="Unassembled WGS sequence"/>
</dbReference>
<keyword evidence="3" id="KW-0378">Hydrolase</keyword>
<dbReference type="InterPro" id="IPR023631">
    <property type="entry name" value="Amidase_dom"/>
</dbReference>
<reference evidence="3 4" key="1">
    <citation type="submission" date="2020-02" db="EMBL/GenBank/DDBJ databases">
        <title>Acidophilic actinobacteria isolated from forest soil.</title>
        <authorList>
            <person name="Golinska P."/>
        </authorList>
    </citation>
    <scope>NUCLEOTIDE SEQUENCE [LARGE SCALE GENOMIC DNA]</scope>
    <source>
        <strain evidence="3 4">NL8</strain>
    </source>
</reference>
<feature type="signal peptide" evidence="1">
    <location>
        <begin position="1"/>
        <end position="17"/>
    </location>
</feature>
<dbReference type="PANTHER" id="PTHR42678:SF34">
    <property type="entry name" value="OS04G0183300 PROTEIN"/>
    <property type="match status" value="1"/>
</dbReference>
<comment type="caution">
    <text evidence="3">The sequence shown here is derived from an EMBL/GenBank/DDBJ whole genome shotgun (WGS) entry which is preliminary data.</text>
</comment>
<evidence type="ECO:0000256" key="1">
    <source>
        <dbReference type="SAM" id="SignalP"/>
    </source>
</evidence>
<dbReference type="Pfam" id="PF01425">
    <property type="entry name" value="Amidase"/>
    <property type="match status" value="1"/>
</dbReference>
<dbReference type="SUPFAM" id="SSF75304">
    <property type="entry name" value="Amidase signature (AS) enzymes"/>
    <property type="match status" value="1"/>
</dbReference>
<protein>
    <submittedName>
        <fullName evidence="3">Amidase</fullName>
        <ecNumber evidence="3">3.5.1.4</ecNumber>
    </submittedName>
</protein>
<evidence type="ECO:0000313" key="3">
    <source>
        <dbReference type="EMBL" id="MBS2553148.1"/>
    </source>
</evidence>
<gene>
    <name evidence="3" type="ORF">KGQ19_40470</name>
</gene>
<dbReference type="RefSeq" id="WP_212019411.1">
    <property type="nucleotide sequence ID" value="NZ_JAAFYZ010000234.1"/>
</dbReference>
<name>A0ABS5L451_9ACTN</name>